<protein>
    <submittedName>
        <fullName evidence="1">Uncharacterized protein</fullName>
    </submittedName>
</protein>
<reference evidence="1 2" key="1">
    <citation type="journal article" date="2014" name="PLoS Genet.">
        <title>Phylogenetically driven sequencing of extremely halophilic archaea reveals strategies for static and dynamic osmo-response.</title>
        <authorList>
            <person name="Becker E.A."/>
            <person name="Seitzer P.M."/>
            <person name="Tritt A."/>
            <person name="Larsen D."/>
            <person name="Krusor M."/>
            <person name="Yao A.I."/>
            <person name="Wu D."/>
            <person name="Madern D."/>
            <person name="Eisen J.A."/>
            <person name="Darling A.E."/>
            <person name="Facciotti M.T."/>
        </authorList>
    </citation>
    <scope>NUCLEOTIDE SEQUENCE [LARGE SCALE GENOMIC DNA]</scope>
    <source>
        <strain evidence="1 2">ATCC BAA-1512</strain>
    </source>
</reference>
<dbReference type="OrthoDB" id="200060at2157"/>
<accession>M0I725</accession>
<gene>
    <name evidence="1" type="ORF">C440_15079</name>
</gene>
<evidence type="ECO:0000313" key="1">
    <source>
        <dbReference type="EMBL" id="ELZ91648.1"/>
    </source>
</evidence>
<dbReference type="EMBL" id="AOLN01000018">
    <property type="protein sequence ID" value="ELZ91648.1"/>
    <property type="molecule type" value="Genomic_DNA"/>
</dbReference>
<evidence type="ECO:0000313" key="2">
    <source>
        <dbReference type="Proteomes" id="UP000011550"/>
    </source>
</evidence>
<dbReference type="AlphaFoldDB" id="M0I725"/>
<organism evidence="1 2">
    <name type="scientific">Haloferax mucosum ATCC BAA-1512</name>
    <dbReference type="NCBI Taxonomy" id="662479"/>
    <lineage>
        <taxon>Archaea</taxon>
        <taxon>Methanobacteriati</taxon>
        <taxon>Methanobacteriota</taxon>
        <taxon>Stenosarchaea group</taxon>
        <taxon>Halobacteria</taxon>
        <taxon>Halobacteriales</taxon>
        <taxon>Haloferacaceae</taxon>
        <taxon>Haloferax</taxon>
    </lineage>
</organism>
<dbReference type="RefSeq" id="WP_008321435.1">
    <property type="nucleotide sequence ID" value="NZ_AOLN01000018.1"/>
</dbReference>
<name>M0I725_9EURY</name>
<proteinExistence type="predicted"/>
<sequence length="66" mass="7203">MTAHRATVSCPECELEEAFSKLAAARMRIENHREETGHEAVWELGQFASGVEKMGNEAGVCGIPDN</sequence>
<dbReference type="PATRIC" id="fig|662479.7.peg.3057"/>
<dbReference type="InterPro" id="IPR055964">
    <property type="entry name" value="DUF7542"/>
</dbReference>
<dbReference type="Proteomes" id="UP000011550">
    <property type="component" value="Unassembled WGS sequence"/>
</dbReference>
<comment type="caution">
    <text evidence="1">The sequence shown here is derived from an EMBL/GenBank/DDBJ whole genome shotgun (WGS) entry which is preliminary data.</text>
</comment>
<dbReference type="Pfam" id="PF24398">
    <property type="entry name" value="DUF7542"/>
    <property type="match status" value="1"/>
</dbReference>
<keyword evidence="2" id="KW-1185">Reference proteome</keyword>